<protein>
    <submittedName>
        <fullName evidence="2">Uncharacterized protein</fullName>
    </submittedName>
</protein>
<keyword evidence="3" id="KW-1185">Reference proteome</keyword>
<dbReference type="AlphaFoldDB" id="A0A9P6N617"/>
<feature type="compositionally biased region" description="Basic residues" evidence="1">
    <location>
        <begin position="85"/>
        <end position="99"/>
    </location>
</feature>
<feature type="compositionally biased region" description="Basic residues" evidence="1">
    <location>
        <begin position="120"/>
        <end position="130"/>
    </location>
</feature>
<proteinExistence type="predicted"/>
<evidence type="ECO:0000313" key="2">
    <source>
        <dbReference type="EMBL" id="KAG0139392.1"/>
    </source>
</evidence>
<feature type="region of interest" description="Disordered" evidence="1">
    <location>
        <begin position="82"/>
        <end position="130"/>
    </location>
</feature>
<evidence type="ECO:0000313" key="3">
    <source>
        <dbReference type="Proteomes" id="UP000886653"/>
    </source>
</evidence>
<dbReference type="EMBL" id="MU167602">
    <property type="protein sequence ID" value="KAG0139392.1"/>
    <property type="molecule type" value="Genomic_DNA"/>
</dbReference>
<name>A0A9P6N617_9BASI</name>
<sequence>MNLWNKWKSNQIDFIQTASHYSNMDLLQLQDVTLSKMYNGFSCFISTELLQVAPFTSFLKVIKNPKDSKSFWNWYEERAADKRRSLTRHAIRKGSRKNPTRQANDKVGTKNPTRQANPGAKRKPKRQRVQ</sequence>
<organism evidence="2 3">
    <name type="scientific">Cronartium quercuum f. sp. fusiforme G11</name>
    <dbReference type="NCBI Taxonomy" id="708437"/>
    <lineage>
        <taxon>Eukaryota</taxon>
        <taxon>Fungi</taxon>
        <taxon>Dikarya</taxon>
        <taxon>Basidiomycota</taxon>
        <taxon>Pucciniomycotina</taxon>
        <taxon>Pucciniomycetes</taxon>
        <taxon>Pucciniales</taxon>
        <taxon>Coleosporiaceae</taxon>
        <taxon>Cronartium</taxon>
    </lineage>
</organism>
<gene>
    <name evidence="2" type="ORF">CROQUDRAFT_666558</name>
</gene>
<reference evidence="2" key="1">
    <citation type="submission" date="2013-11" db="EMBL/GenBank/DDBJ databases">
        <title>Genome sequence of the fusiform rust pathogen reveals effectors for host alternation and coevolution with pine.</title>
        <authorList>
            <consortium name="DOE Joint Genome Institute"/>
            <person name="Smith K."/>
            <person name="Pendleton A."/>
            <person name="Kubisiak T."/>
            <person name="Anderson C."/>
            <person name="Salamov A."/>
            <person name="Aerts A."/>
            <person name="Riley R."/>
            <person name="Clum A."/>
            <person name="Lindquist E."/>
            <person name="Ence D."/>
            <person name="Campbell M."/>
            <person name="Kronenberg Z."/>
            <person name="Feau N."/>
            <person name="Dhillon B."/>
            <person name="Hamelin R."/>
            <person name="Burleigh J."/>
            <person name="Smith J."/>
            <person name="Yandell M."/>
            <person name="Nelson C."/>
            <person name="Grigoriev I."/>
            <person name="Davis J."/>
        </authorList>
    </citation>
    <scope>NUCLEOTIDE SEQUENCE</scope>
    <source>
        <strain evidence="2">G11</strain>
    </source>
</reference>
<comment type="caution">
    <text evidence="2">The sequence shown here is derived from an EMBL/GenBank/DDBJ whole genome shotgun (WGS) entry which is preliminary data.</text>
</comment>
<evidence type="ECO:0000256" key="1">
    <source>
        <dbReference type="SAM" id="MobiDB-lite"/>
    </source>
</evidence>
<accession>A0A9P6N617</accession>
<dbReference type="Proteomes" id="UP000886653">
    <property type="component" value="Unassembled WGS sequence"/>
</dbReference>